<reference evidence="3" key="1">
    <citation type="submission" date="2022-02" db="EMBL/GenBank/DDBJ databases">
        <title>Fredinandcohnia quinoae sp. nov. isolated from Chenopodium quinoa seeds.</title>
        <authorList>
            <person name="Saati-Santamaria Z."/>
            <person name="Flores-Felix J.D."/>
            <person name="Igual J.M."/>
            <person name="Velazquez E."/>
            <person name="Garcia-Fraile P."/>
            <person name="Martinez-Molina E."/>
        </authorList>
    </citation>
    <scope>NUCLEOTIDE SEQUENCE</scope>
    <source>
        <strain evidence="3">SECRCQ15</strain>
    </source>
</reference>
<dbReference type="InterPro" id="IPR001322">
    <property type="entry name" value="Lamin_tail_dom"/>
</dbReference>
<gene>
    <name evidence="3" type="ORF">MJG50_01970</name>
</gene>
<dbReference type="Gene3D" id="2.60.40.10">
    <property type="entry name" value="Immunoglobulins"/>
    <property type="match status" value="1"/>
</dbReference>
<evidence type="ECO:0000313" key="3">
    <source>
        <dbReference type="EMBL" id="MCH1624081.1"/>
    </source>
</evidence>
<dbReference type="SUPFAM" id="SSF49265">
    <property type="entry name" value="Fibronectin type III"/>
    <property type="match status" value="1"/>
</dbReference>
<organism evidence="3 4">
    <name type="scientific">Fredinandcohnia quinoae</name>
    <dbReference type="NCBI Taxonomy" id="2918902"/>
    <lineage>
        <taxon>Bacteria</taxon>
        <taxon>Bacillati</taxon>
        <taxon>Bacillota</taxon>
        <taxon>Bacilli</taxon>
        <taxon>Bacillales</taxon>
        <taxon>Bacillaceae</taxon>
        <taxon>Fredinandcohnia</taxon>
    </lineage>
</organism>
<accession>A0AAW5E278</accession>
<dbReference type="PROSITE" id="PS50853">
    <property type="entry name" value="FN3"/>
    <property type="match status" value="1"/>
</dbReference>
<proteinExistence type="predicted"/>
<dbReference type="InterPro" id="IPR036415">
    <property type="entry name" value="Lamin_tail_dom_sf"/>
</dbReference>
<dbReference type="InterPro" id="IPR003961">
    <property type="entry name" value="FN3_dom"/>
</dbReference>
<dbReference type="EMBL" id="JAKTTI010000002">
    <property type="protein sequence ID" value="MCH1624081.1"/>
    <property type="molecule type" value="Genomic_DNA"/>
</dbReference>
<dbReference type="InterPro" id="IPR036116">
    <property type="entry name" value="FN3_sf"/>
</dbReference>
<feature type="domain" description="Fibronectin type-III" evidence="1">
    <location>
        <begin position="220"/>
        <end position="308"/>
    </location>
</feature>
<comment type="caution">
    <text evidence="3">The sequence shown here is derived from an EMBL/GenBank/DDBJ whole genome shotgun (WGS) entry which is preliminary data.</text>
</comment>
<name>A0AAW5E278_9BACI</name>
<dbReference type="RefSeq" id="WP_240252338.1">
    <property type="nucleotide sequence ID" value="NZ_JAKTTI010000002.1"/>
</dbReference>
<dbReference type="Proteomes" id="UP001431131">
    <property type="component" value="Unassembled WGS sequence"/>
</dbReference>
<sequence>MVKKRNKWLIYVTSLFLVLGNFLVFPITKTNASDSNLVIPALLITELVADTDNYSGYDAFEFIEIFNNSNQAIDLKGYSIKSGSWTVTLSDSLIIEPWDTHIFWTRRQEIDPIPVEAFNRYYFVSYKNKYVEENQLTILGNIGGIVNSGARSVSIFNPNKQEVISANYSGSDISLGKSVSFGYPNDGSLTMKTLSGHQNPTPGWIESSQAPPRPIVDEIPPLTPKNIRADVGNGEVVLSWDSNEEPDIYRYHIYKDGVLEFSVPSSQKDFTLSMLTGNQDYVIEMATEDLSGNVSSKSAQITVTPNHQIITQVERFLNHRDPKYQGLWDISEDGPVIPGLVQDLVPQGLGYYKKKDWLLTVNYLDDGRPGTLTVTNATSGKLIKSVTLYNTDGTPYTGHAGGVTISKEHVWIASENYLFTLRINDLVIAKDNDEIRFINQIPVPVEAAYNVYDEGILWVGEFYEAKSYPTDPTHHIDNRNGVTQYAWMIGYNLQPSNDMLSEKQWNGKLDEPAIPDYVLSTTDKVQGAIVQKKGITLSTSYGRANDSVLYRYEHPLKEKPHDFVTIGEKQVPLWFLDGVGSKPRESIEAIPMPEGIVVVGKELYVVFESGANKYRYTTTYPMDRMLKIDLKTLMKDDKEIIKEER</sequence>
<dbReference type="InterPro" id="IPR013783">
    <property type="entry name" value="Ig-like_fold"/>
</dbReference>
<dbReference type="AlphaFoldDB" id="A0AAW5E278"/>
<protein>
    <submittedName>
        <fullName evidence="3">Lamin tail domain-containing protein</fullName>
    </submittedName>
</protein>
<dbReference type="Pfam" id="PF00932">
    <property type="entry name" value="LTD"/>
    <property type="match status" value="1"/>
</dbReference>
<feature type="domain" description="LTD" evidence="2">
    <location>
        <begin position="33"/>
        <end position="172"/>
    </location>
</feature>
<dbReference type="SUPFAM" id="SSF74853">
    <property type="entry name" value="Lamin A/C globular tail domain"/>
    <property type="match status" value="1"/>
</dbReference>
<evidence type="ECO:0000259" key="1">
    <source>
        <dbReference type="PROSITE" id="PS50853"/>
    </source>
</evidence>
<evidence type="ECO:0000313" key="4">
    <source>
        <dbReference type="Proteomes" id="UP001431131"/>
    </source>
</evidence>
<keyword evidence="4" id="KW-1185">Reference proteome</keyword>
<dbReference type="PROSITE" id="PS51841">
    <property type="entry name" value="LTD"/>
    <property type="match status" value="1"/>
</dbReference>
<evidence type="ECO:0000259" key="2">
    <source>
        <dbReference type="PROSITE" id="PS51841"/>
    </source>
</evidence>